<keyword evidence="3" id="KW-1185">Reference proteome</keyword>
<sequence>MSYASRKISSSNRIAMYGPHPQRFGKRCREWQRKVLNFVHEVVTKKILPPVKGTDSDPMKMDDIGDRFKVWAEFYHKDEANIARKMWAPVKWVIDWDAIYDPPKGLSKQVKDILRKWRTYFLHCFLLAADYSFLFRNAAKERPELTTEMRAAGETEYKLFRSTPLDHGMNVPDITELPVPQELRMGANRQSPPREEPAEQVEAVDTGDEVLV</sequence>
<evidence type="ECO:0000313" key="2">
    <source>
        <dbReference type="EMBL" id="KAK8161949.1"/>
    </source>
</evidence>
<name>A0ABR1XP87_9PEZI</name>
<reference evidence="2 3" key="1">
    <citation type="journal article" date="2022" name="G3 (Bethesda)">
        <title>Enemy or ally: a genomic approach to elucidate the lifestyle of Phyllosticta citrichinaensis.</title>
        <authorList>
            <person name="Buijs V.A."/>
            <person name="Groenewald J.Z."/>
            <person name="Haridas S."/>
            <person name="LaButti K.M."/>
            <person name="Lipzen A."/>
            <person name="Martin F.M."/>
            <person name="Barry K."/>
            <person name="Grigoriev I.V."/>
            <person name="Crous P.W."/>
            <person name="Seidl M.F."/>
        </authorList>
    </citation>
    <scope>NUCLEOTIDE SEQUENCE [LARGE SCALE GENOMIC DNA]</scope>
    <source>
        <strain evidence="2 3">CBS 129764</strain>
    </source>
</reference>
<gene>
    <name evidence="2" type="ORF">IWX90DRAFT_416945</name>
</gene>
<feature type="region of interest" description="Disordered" evidence="1">
    <location>
        <begin position="181"/>
        <end position="212"/>
    </location>
</feature>
<protein>
    <submittedName>
        <fullName evidence="2">Uncharacterized protein</fullName>
    </submittedName>
</protein>
<proteinExistence type="predicted"/>
<dbReference type="EMBL" id="JBBWUH010000007">
    <property type="protein sequence ID" value="KAK8161949.1"/>
    <property type="molecule type" value="Genomic_DNA"/>
</dbReference>
<dbReference type="Proteomes" id="UP001456524">
    <property type="component" value="Unassembled WGS sequence"/>
</dbReference>
<accession>A0ABR1XP87</accession>
<organism evidence="2 3">
    <name type="scientific">Phyllosticta citrichinensis</name>
    <dbReference type="NCBI Taxonomy" id="1130410"/>
    <lineage>
        <taxon>Eukaryota</taxon>
        <taxon>Fungi</taxon>
        <taxon>Dikarya</taxon>
        <taxon>Ascomycota</taxon>
        <taxon>Pezizomycotina</taxon>
        <taxon>Dothideomycetes</taxon>
        <taxon>Dothideomycetes incertae sedis</taxon>
        <taxon>Botryosphaeriales</taxon>
        <taxon>Phyllostictaceae</taxon>
        <taxon>Phyllosticta</taxon>
    </lineage>
</organism>
<comment type="caution">
    <text evidence="2">The sequence shown here is derived from an EMBL/GenBank/DDBJ whole genome shotgun (WGS) entry which is preliminary data.</text>
</comment>
<evidence type="ECO:0000313" key="3">
    <source>
        <dbReference type="Proteomes" id="UP001456524"/>
    </source>
</evidence>
<evidence type="ECO:0000256" key="1">
    <source>
        <dbReference type="SAM" id="MobiDB-lite"/>
    </source>
</evidence>